<reference evidence="2 4" key="2">
    <citation type="journal article" date="2013" name="Nature">
        <title>Insights into bilaterian evolution from three spiralian genomes.</title>
        <authorList>
            <person name="Simakov O."/>
            <person name="Marletaz F."/>
            <person name="Cho S.J."/>
            <person name="Edsinger-Gonzales E."/>
            <person name="Havlak P."/>
            <person name="Hellsten U."/>
            <person name="Kuo D.H."/>
            <person name="Larsson T."/>
            <person name="Lv J."/>
            <person name="Arendt D."/>
            <person name="Savage R."/>
            <person name="Osoegawa K."/>
            <person name="de Jong P."/>
            <person name="Grimwood J."/>
            <person name="Chapman J.A."/>
            <person name="Shapiro H."/>
            <person name="Aerts A."/>
            <person name="Otillar R.P."/>
            <person name="Terry A.Y."/>
            <person name="Boore J.L."/>
            <person name="Grigoriev I.V."/>
            <person name="Lindberg D.R."/>
            <person name="Seaver E.C."/>
            <person name="Weisblat D.A."/>
            <person name="Putnam N.H."/>
            <person name="Rokhsar D.S."/>
        </authorList>
    </citation>
    <scope>NUCLEOTIDE SEQUENCE</scope>
</reference>
<dbReference type="eggNOG" id="ENOG502T0HD">
    <property type="taxonomic scope" value="Eukaryota"/>
</dbReference>
<dbReference type="InParanoid" id="T1ETF8"/>
<keyword evidence="4" id="KW-1185">Reference proteome</keyword>
<sequence length="306" mass="34783">MAASIRTRGKTSTHLSHYVGSDRKILTSELPTVSDLLRYGILLKQLSKKDKIYIKKELAKDIMTALFDQWTKANSKFIYSVVIHEKRAEKLEENARKEKEENLVAAQFISGEDSDDSEKSESNVENKVQKENSEMTEVYNTQDIRSSALASMRNHTGLRETAEIATAAWIIAGFITDIDKHLIIDHNKVKRAQQKLIKEFKNKFKSEIKEHAISCLLFDGRKDDTKVMLDIVGSSKKFSGIVKEKHYLICSELGGKYLRHFVPGKATESKKPAEIIADNIVEWLKEKNIDDKLLTVPIQTLADMVV</sequence>
<dbReference type="RefSeq" id="XP_009023255.1">
    <property type="nucleotide sequence ID" value="XM_009025007.1"/>
</dbReference>
<dbReference type="EMBL" id="KB097143">
    <property type="protein sequence ID" value="ESN99415.1"/>
    <property type="molecule type" value="Genomic_DNA"/>
</dbReference>
<evidence type="ECO:0000256" key="1">
    <source>
        <dbReference type="SAM" id="MobiDB-lite"/>
    </source>
</evidence>
<evidence type="ECO:0000313" key="4">
    <source>
        <dbReference type="Proteomes" id="UP000015101"/>
    </source>
</evidence>
<evidence type="ECO:0000313" key="2">
    <source>
        <dbReference type="EMBL" id="ESN99415.1"/>
    </source>
</evidence>
<dbReference type="Proteomes" id="UP000015101">
    <property type="component" value="Unassembled WGS sequence"/>
</dbReference>
<accession>T1ETF8</accession>
<organism evidence="3 4">
    <name type="scientific">Helobdella robusta</name>
    <name type="common">Californian leech</name>
    <dbReference type="NCBI Taxonomy" id="6412"/>
    <lineage>
        <taxon>Eukaryota</taxon>
        <taxon>Metazoa</taxon>
        <taxon>Spiralia</taxon>
        <taxon>Lophotrochozoa</taxon>
        <taxon>Annelida</taxon>
        <taxon>Clitellata</taxon>
        <taxon>Hirudinea</taxon>
        <taxon>Rhynchobdellida</taxon>
        <taxon>Glossiphoniidae</taxon>
        <taxon>Helobdella</taxon>
    </lineage>
</organism>
<reference evidence="3" key="3">
    <citation type="submission" date="2015-06" db="UniProtKB">
        <authorList>
            <consortium name="EnsemblMetazoa"/>
        </authorList>
    </citation>
    <scope>IDENTIFICATION</scope>
</reference>
<dbReference type="CTD" id="20199858"/>
<dbReference type="GeneID" id="20199858"/>
<dbReference type="KEGG" id="hro:HELRODRAFT_162963"/>
<feature type="region of interest" description="Disordered" evidence="1">
    <location>
        <begin position="111"/>
        <end position="135"/>
    </location>
</feature>
<evidence type="ECO:0000313" key="3">
    <source>
        <dbReference type="EnsemblMetazoa" id="HelroP162963"/>
    </source>
</evidence>
<reference evidence="4" key="1">
    <citation type="submission" date="2012-12" db="EMBL/GenBank/DDBJ databases">
        <authorList>
            <person name="Hellsten U."/>
            <person name="Grimwood J."/>
            <person name="Chapman J.A."/>
            <person name="Shapiro H."/>
            <person name="Aerts A."/>
            <person name="Otillar R.P."/>
            <person name="Terry A.Y."/>
            <person name="Boore J.L."/>
            <person name="Simakov O."/>
            <person name="Marletaz F."/>
            <person name="Cho S.-J."/>
            <person name="Edsinger-Gonzales E."/>
            <person name="Havlak P."/>
            <person name="Kuo D.-H."/>
            <person name="Larsson T."/>
            <person name="Lv J."/>
            <person name="Arendt D."/>
            <person name="Savage R."/>
            <person name="Osoegawa K."/>
            <person name="de Jong P."/>
            <person name="Lindberg D.R."/>
            <person name="Seaver E.C."/>
            <person name="Weisblat D.A."/>
            <person name="Putnam N.H."/>
            <person name="Grigoriev I.V."/>
            <person name="Rokhsar D.S."/>
        </authorList>
    </citation>
    <scope>NUCLEOTIDE SEQUENCE</scope>
</reference>
<name>T1ETF8_HELRO</name>
<dbReference type="AlphaFoldDB" id="T1ETF8"/>
<dbReference type="OMA" id="HYLICSE"/>
<feature type="compositionally biased region" description="Basic and acidic residues" evidence="1">
    <location>
        <begin position="117"/>
        <end position="133"/>
    </location>
</feature>
<dbReference type="EnsemblMetazoa" id="HelroT162963">
    <property type="protein sequence ID" value="HelroP162963"/>
    <property type="gene ID" value="HelroG162963"/>
</dbReference>
<proteinExistence type="predicted"/>
<dbReference type="HOGENOM" id="CLU_909947_0_0_1"/>
<dbReference type="OrthoDB" id="6617942at2759"/>
<dbReference type="EMBL" id="AMQM01001239">
    <property type="status" value="NOT_ANNOTATED_CDS"/>
    <property type="molecule type" value="Genomic_DNA"/>
</dbReference>
<protein>
    <submittedName>
        <fullName evidence="2 3">Uncharacterized protein</fullName>
    </submittedName>
</protein>
<gene>
    <name evidence="3" type="primary">20199858</name>
    <name evidence="2" type="ORF">HELRODRAFT_162963</name>
</gene>